<gene>
    <name evidence="2" type="ORF">CIRG_04119</name>
</gene>
<protein>
    <submittedName>
        <fullName evidence="2">Uncharacterized protein</fullName>
    </submittedName>
</protein>
<feature type="region of interest" description="Disordered" evidence="1">
    <location>
        <begin position="67"/>
        <end position="107"/>
    </location>
</feature>
<sequence length="244" mass="28082">MIYIAVSQFLYNRDVFKCLQAYENDLNDLVKLDFVKDTDNNNECTLQLVDIKNIDLKHIHNLTNKISDINGDNRDNRDNETDGDNRNNRNDRDDKDNEKSSSHVLENTEHKKSGYTARLIALKDVYKVLYNYVLHVSSSELPGCITRFIFYSKVKSSIFIVISGVSSSSVKWNINAFGDSVIYVNYNSNHISNTISKVNKNINNIFIAVINTNVKESSLHRSMENDRSSRHNRVVENNSIHRIC</sequence>
<dbReference type="Proteomes" id="UP000054565">
    <property type="component" value="Unassembled WGS sequence"/>
</dbReference>
<proteinExistence type="predicted"/>
<dbReference type="AlphaFoldDB" id="A0A0J7B3L7"/>
<feature type="compositionally biased region" description="Basic and acidic residues" evidence="1">
    <location>
        <begin position="71"/>
        <end position="107"/>
    </location>
</feature>
<evidence type="ECO:0000313" key="3">
    <source>
        <dbReference type="Proteomes" id="UP000054565"/>
    </source>
</evidence>
<name>A0A0J7B3L7_COCIT</name>
<reference evidence="3" key="1">
    <citation type="journal article" date="2010" name="Genome Res.">
        <title>Population genomic sequencing of Coccidioides fungi reveals recent hybridization and transposon control.</title>
        <authorList>
            <person name="Neafsey D.E."/>
            <person name="Barker B.M."/>
            <person name="Sharpton T.J."/>
            <person name="Stajich J.E."/>
            <person name="Park D.J."/>
            <person name="Whiston E."/>
            <person name="Hung C.-Y."/>
            <person name="McMahan C."/>
            <person name="White J."/>
            <person name="Sykes S."/>
            <person name="Heiman D."/>
            <person name="Young S."/>
            <person name="Zeng Q."/>
            <person name="Abouelleil A."/>
            <person name="Aftuck L."/>
            <person name="Bessette D."/>
            <person name="Brown A."/>
            <person name="FitzGerald M."/>
            <person name="Lui A."/>
            <person name="Macdonald J.P."/>
            <person name="Priest M."/>
            <person name="Orbach M.J."/>
            <person name="Galgiani J.N."/>
            <person name="Kirkland T.N."/>
            <person name="Cole G.T."/>
            <person name="Birren B.W."/>
            <person name="Henn M.R."/>
            <person name="Taylor J.W."/>
            <person name="Rounsley S.D."/>
        </authorList>
    </citation>
    <scope>NUCLEOTIDE SEQUENCE [LARGE SCALE GENOMIC DNA]</scope>
    <source>
        <strain evidence="3">RMSCC 2394</strain>
    </source>
</reference>
<dbReference type="EMBL" id="DS028095">
    <property type="protein sequence ID" value="KMP04437.1"/>
    <property type="molecule type" value="Genomic_DNA"/>
</dbReference>
<organism evidence="2 3">
    <name type="scientific">Coccidioides immitis RMSCC 2394</name>
    <dbReference type="NCBI Taxonomy" id="404692"/>
    <lineage>
        <taxon>Eukaryota</taxon>
        <taxon>Fungi</taxon>
        <taxon>Dikarya</taxon>
        <taxon>Ascomycota</taxon>
        <taxon>Pezizomycotina</taxon>
        <taxon>Eurotiomycetes</taxon>
        <taxon>Eurotiomycetidae</taxon>
        <taxon>Onygenales</taxon>
        <taxon>Onygenaceae</taxon>
        <taxon>Coccidioides</taxon>
    </lineage>
</organism>
<evidence type="ECO:0000256" key="1">
    <source>
        <dbReference type="SAM" id="MobiDB-lite"/>
    </source>
</evidence>
<accession>A0A0J7B3L7</accession>
<evidence type="ECO:0000313" key="2">
    <source>
        <dbReference type="EMBL" id="KMP04437.1"/>
    </source>
</evidence>